<dbReference type="EMBL" id="LR796655">
    <property type="protein sequence ID" value="CAB4157563.1"/>
    <property type="molecule type" value="Genomic_DNA"/>
</dbReference>
<gene>
    <name evidence="1" type="ORF">UFOVP678_34</name>
</gene>
<evidence type="ECO:0000313" key="1">
    <source>
        <dbReference type="EMBL" id="CAB4157563.1"/>
    </source>
</evidence>
<proteinExistence type="predicted"/>
<name>A0A6J5NF79_9CAUD</name>
<protein>
    <submittedName>
        <fullName evidence="1">Uncharacterized protein</fullName>
    </submittedName>
</protein>
<organism evidence="1">
    <name type="scientific">uncultured Caudovirales phage</name>
    <dbReference type="NCBI Taxonomy" id="2100421"/>
    <lineage>
        <taxon>Viruses</taxon>
        <taxon>Duplodnaviria</taxon>
        <taxon>Heunggongvirae</taxon>
        <taxon>Uroviricota</taxon>
        <taxon>Caudoviricetes</taxon>
        <taxon>Peduoviridae</taxon>
        <taxon>Maltschvirus</taxon>
        <taxon>Maltschvirus maltsch</taxon>
    </lineage>
</organism>
<reference evidence="1" key="1">
    <citation type="submission" date="2020-04" db="EMBL/GenBank/DDBJ databases">
        <authorList>
            <person name="Chiriac C."/>
            <person name="Salcher M."/>
            <person name="Ghai R."/>
            <person name="Kavagutti S V."/>
        </authorList>
    </citation>
    <scope>NUCLEOTIDE SEQUENCE</scope>
</reference>
<sequence length="61" mass="6857">MDKNKEDIVGMTVVTAYKNGTYSLESSFDLEETYELLKDALLDIEDGTLEASIDYSTQTLQ</sequence>
<accession>A0A6J5NF79</accession>